<evidence type="ECO:0000256" key="2">
    <source>
        <dbReference type="ARBA" id="ARBA00022801"/>
    </source>
</evidence>
<dbReference type="InterPro" id="IPR019826">
    <property type="entry name" value="Carboxylesterase_B_AS"/>
</dbReference>
<dbReference type="EMBL" id="JBFXLU010000039">
    <property type="protein sequence ID" value="KAL2850185.1"/>
    <property type="molecule type" value="Genomic_DNA"/>
</dbReference>
<dbReference type="InterPro" id="IPR002018">
    <property type="entry name" value="CarbesteraseB"/>
</dbReference>
<feature type="chain" id="PRO_5044976672" description="Carboxylic ester hydrolase" evidence="3">
    <location>
        <begin position="20"/>
        <end position="560"/>
    </location>
</feature>
<evidence type="ECO:0000259" key="4">
    <source>
        <dbReference type="Pfam" id="PF00135"/>
    </source>
</evidence>
<reference evidence="5 6" key="1">
    <citation type="submission" date="2024-07" db="EMBL/GenBank/DDBJ databases">
        <title>Section-level genome sequencing and comparative genomics of Aspergillus sections Usti and Cavernicolus.</title>
        <authorList>
            <consortium name="Lawrence Berkeley National Laboratory"/>
            <person name="Nybo J.L."/>
            <person name="Vesth T.C."/>
            <person name="Theobald S."/>
            <person name="Frisvad J.C."/>
            <person name="Larsen T.O."/>
            <person name="Kjaerboelling I."/>
            <person name="Rothschild-Mancinelli K."/>
            <person name="Lyhne E.K."/>
            <person name="Kogle M.E."/>
            <person name="Barry K."/>
            <person name="Clum A."/>
            <person name="Na H."/>
            <person name="Ledsgaard L."/>
            <person name="Lin J."/>
            <person name="Lipzen A."/>
            <person name="Kuo A."/>
            <person name="Riley R."/>
            <person name="Mondo S."/>
            <person name="Labutti K."/>
            <person name="Haridas S."/>
            <person name="Pangalinan J."/>
            <person name="Salamov A.A."/>
            <person name="Simmons B.A."/>
            <person name="Magnuson J.K."/>
            <person name="Chen J."/>
            <person name="Drula E."/>
            <person name="Henrissat B."/>
            <person name="Wiebenga A."/>
            <person name="Lubbers R.J."/>
            <person name="Gomes A.C."/>
            <person name="Makela M.R."/>
            <person name="Stajich J."/>
            <person name="Grigoriev I.V."/>
            <person name="Mortensen U.H."/>
            <person name="De Vries R.P."/>
            <person name="Baker S.E."/>
            <person name="Andersen M.R."/>
        </authorList>
    </citation>
    <scope>NUCLEOTIDE SEQUENCE [LARGE SCALE GENOMIC DNA]</scope>
    <source>
        <strain evidence="5 6">CBS 123904</strain>
    </source>
</reference>
<comment type="caution">
    <text evidence="5">The sequence shown here is derived from an EMBL/GenBank/DDBJ whole genome shotgun (WGS) entry which is preliminary data.</text>
</comment>
<name>A0ABR4KD21_9EURO</name>
<dbReference type="PROSITE" id="PS00941">
    <property type="entry name" value="CARBOXYLESTERASE_B_2"/>
    <property type="match status" value="1"/>
</dbReference>
<dbReference type="PANTHER" id="PTHR11559">
    <property type="entry name" value="CARBOXYLESTERASE"/>
    <property type="match status" value="1"/>
</dbReference>
<feature type="domain" description="Carboxylesterase type B" evidence="4">
    <location>
        <begin position="44"/>
        <end position="509"/>
    </location>
</feature>
<sequence>MLVLRNLLCLAACGSLAAATRSAHRPVIDLGYEIYQAVEEGNLTKSYYTFSNIRYAAPPVGDLRWREAEAPQENRTAIQSNPDVITCPQGTPSWQIRTSSQLNGYLETGIVPNVSFANLTSLLQTGQEDCLFLDVLVPRKVYDHVRNGSKVPVLVWIHGGGFTTGSKTDFGSPRTLLNRAVEHDEPVIYVALNYRVGAFGFLSGPSFESEGGLLNAGLLDQHKALQWIQNNIHRFGGDKGQVTVFGESGGSGSILHHITAGGGSIEPLFNRAILQSPAYFPYRSTQEKENAFNLFLGHANVTSIADARSLSSEALIAANAQSIGETLPYASPIYGPTPDGDLVLHDPKVHLARGEFAQSLEIITAYNSDEGLVLVPTIHTDAEYHSFLEAILSNANASTIAYIVDTLYPPTFDGSQGYTTQFQRVAKTAGDLIIDCNAVAAGLAFGSRARGYYFSTYPGIHVQDISYTFYNPESKGSYSLVDTGAVNVTVANVLQDYIAGFAVRGDMESEEDGLENEIPSYSPWGTMVRLDSEGIELIRDPGLDERCRWWASGVYNGVSA</sequence>
<evidence type="ECO:0000256" key="1">
    <source>
        <dbReference type="ARBA" id="ARBA00005964"/>
    </source>
</evidence>
<dbReference type="Pfam" id="PF00135">
    <property type="entry name" value="COesterase"/>
    <property type="match status" value="1"/>
</dbReference>
<organism evidence="5 6">
    <name type="scientific">Aspergillus pseudoustus</name>
    <dbReference type="NCBI Taxonomy" id="1810923"/>
    <lineage>
        <taxon>Eukaryota</taxon>
        <taxon>Fungi</taxon>
        <taxon>Dikarya</taxon>
        <taxon>Ascomycota</taxon>
        <taxon>Pezizomycotina</taxon>
        <taxon>Eurotiomycetes</taxon>
        <taxon>Eurotiomycetidae</taxon>
        <taxon>Eurotiales</taxon>
        <taxon>Aspergillaceae</taxon>
        <taxon>Aspergillus</taxon>
        <taxon>Aspergillus subgen. Nidulantes</taxon>
    </lineage>
</organism>
<keyword evidence="6" id="KW-1185">Reference proteome</keyword>
<protein>
    <recommendedName>
        <fullName evidence="3">Carboxylic ester hydrolase</fullName>
        <ecNumber evidence="3">3.1.1.-</ecNumber>
    </recommendedName>
</protein>
<gene>
    <name evidence="5" type="ORF">BJY01DRAFT_261846</name>
</gene>
<dbReference type="InterPro" id="IPR029058">
    <property type="entry name" value="AB_hydrolase_fold"/>
</dbReference>
<dbReference type="EC" id="3.1.1.-" evidence="3"/>
<evidence type="ECO:0000256" key="3">
    <source>
        <dbReference type="RuleBase" id="RU361235"/>
    </source>
</evidence>
<proteinExistence type="inferred from homology"/>
<dbReference type="InterPro" id="IPR050309">
    <property type="entry name" value="Type-B_Carboxylest/Lipase"/>
</dbReference>
<dbReference type="Gene3D" id="3.40.50.1820">
    <property type="entry name" value="alpha/beta hydrolase"/>
    <property type="match status" value="1"/>
</dbReference>
<dbReference type="PROSITE" id="PS00122">
    <property type="entry name" value="CARBOXYLESTERASE_B_1"/>
    <property type="match status" value="1"/>
</dbReference>
<dbReference type="SUPFAM" id="SSF53474">
    <property type="entry name" value="alpha/beta-Hydrolases"/>
    <property type="match status" value="1"/>
</dbReference>
<comment type="similarity">
    <text evidence="1 3">Belongs to the type-B carboxylesterase/lipase family.</text>
</comment>
<dbReference type="Proteomes" id="UP001610446">
    <property type="component" value="Unassembled WGS sequence"/>
</dbReference>
<dbReference type="GO" id="GO:0016787">
    <property type="term" value="F:hydrolase activity"/>
    <property type="evidence" value="ECO:0007669"/>
    <property type="project" value="UniProtKB-KW"/>
</dbReference>
<evidence type="ECO:0000313" key="6">
    <source>
        <dbReference type="Proteomes" id="UP001610446"/>
    </source>
</evidence>
<keyword evidence="3" id="KW-0732">Signal</keyword>
<accession>A0ABR4KD21</accession>
<keyword evidence="2 3" id="KW-0378">Hydrolase</keyword>
<feature type="signal peptide" evidence="3">
    <location>
        <begin position="1"/>
        <end position="19"/>
    </location>
</feature>
<evidence type="ECO:0000313" key="5">
    <source>
        <dbReference type="EMBL" id="KAL2850185.1"/>
    </source>
</evidence>
<dbReference type="InterPro" id="IPR019819">
    <property type="entry name" value="Carboxylesterase_B_CS"/>
</dbReference>